<dbReference type="GO" id="GO:0005524">
    <property type="term" value="F:ATP binding"/>
    <property type="evidence" value="ECO:0007669"/>
    <property type="project" value="TreeGrafter"/>
</dbReference>
<dbReference type="InterPro" id="IPR028789">
    <property type="entry name" value="Naip"/>
</dbReference>
<evidence type="ECO:0000313" key="1">
    <source>
        <dbReference type="Ensembl" id="ENSDNVP00000026175.1"/>
    </source>
</evidence>
<sequence length="155" mass="17458">FIVTESFSIASSFFSSKLGFSKVSKKKIEAEFQQLRDQLQGGYNPTIRIERSRLKSFLSYNSYSWSQTEMAAAGFYHMDVESSVQCFCCGLVLFRLHPMCEFVLGKEVGNISKYEEEAILQSVDGCLLYAGGKQPALLARVGFFSAAFFFSTQRL</sequence>
<dbReference type="Ensembl" id="ENSDNVT00000031665.1">
    <property type="protein sequence ID" value="ENSDNVP00000026175.1"/>
    <property type="gene ID" value="ENSDNVG00000018213.1"/>
</dbReference>
<dbReference type="PANTHER" id="PTHR46914:SF1">
    <property type="entry name" value="BACULOVIRAL IAP REPEAT-CONTAINING PROTEIN 1"/>
    <property type="match status" value="1"/>
</dbReference>
<dbReference type="GO" id="GO:0072557">
    <property type="term" value="C:IPAF inflammasome complex"/>
    <property type="evidence" value="ECO:0007669"/>
    <property type="project" value="TreeGrafter"/>
</dbReference>
<dbReference type="AlphaFoldDB" id="A0A8C4KM99"/>
<proteinExistence type="predicted"/>
<dbReference type="GO" id="GO:0043066">
    <property type="term" value="P:negative regulation of apoptotic process"/>
    <property type="evidence" value="ECO:0007669"/>
    <property type="project" value="InterPro"/>
</dbReference>
<dbReference type="GO" id="GO:0070269">
    <property type="term" value="P:pyroptotic inflammatory response"/>
    <property type="evidence" value="ECO:0007669"/>
    <property type="project" value="TreeGrafter"/>
</dbReference>
<accession>A0A8C4KM99</accession>
<reference evidence="1" key="1">
    <citation type="submission" date="2025-08" db="UniProtKB">
        <authorList>
            <consortium name="Ensembl"/>
        </authorList>
    </citation>
    <scope>IDENTIFICATION</scope>
</reference>
<reference evidence="1" key="2">
    <citation type="submission" date="2025-09" db="UniProtKB">
        <authorList>
            <consortium name="Ensembl"/>
        </authorList>
    </citation>
    <scope>IDENTIFICATION</scope>
</reference>
<dbReference type="GO" id="GO:0043027">
    <property type="term" value="F:cysteine-type endopeptidase inhibitor activity involved in apoptotic process"/>
    <property type="evidence" value="ECO:0007669"/>
    <property type="project" value="InterPro"/>
</dbReference>
<dbReference type="Pfam" id="PF00653">
    <property type="entry name" value="BIR"/>
    <property type="match status" value="1"/>
</dbReference>
<dbReference type="InterPro" id="IPR001370">
    <property type="entry name" value="BIR_rpt"/>
</dbReference>
<dbReference type="PANTHER" id="PTHR46914">
    <property type="entry name" value="BACULOVIRAL IAP REPEAT-CONTAINING PROTEIN 1"/>
    <property type="match status" value="1"/>
</dbReference>
<protein>
    <submittedName>
        <fullName evidence="1">Uncharacterized protein</fullName>
    </submittedName>
</protein>
<evidence type="ECO:0000313" key="2">
    <source>
        <dbReference type="Proteomes" id="UP000694423"/>
    </source>
</evidence>
<dbReference type="SUPFAM" id="SSF57924">
    <property type="entry name" value="Inhibitor of apoptosis (IAP) repeat"/>
    <property type="match status" value="1"/>
</dbReference>
<dbReference type="Proteomes" id="UP000694423">
    <property type="component" value="Unplaced"/>
</dbReference>
<dbReference type="SMART" id="SM00238">
    <property type="entry name" value="BIR"/>
    <property type="match status" value="1"/>
</dbReference>
<dbReference type="PROSITE" id="PS50143">
    <property type="entry name" value="BIR_REPEAT_2"/>
    <property type="match status" value="1"/>
</dbReference>
<organism evidence="1 2">
    <name type="scientific">Dromaius novaehollandiae</name>
    <name type="common">Emu</name>
    <dbReference type="NCBI Taxonomy" id="8790"/>
    <lineage>
        <taxon>Eukaryota</taxon>
        <taxon>Metazoa</taxon>
        <taxon>Chordata</taxon>
        <taxon>Craniata</taxon>
        <taxon>Vertebrata</taxon>
        <taxon>Euteleostomi</taxon>
        <taxon>Archelosauria</taxon>
        <taxon>Archosauria</taxon>
        <taxon>Dinosauria</taxon>
        <taxon>Saurischia</taxon>
        <taxon>Theropoda</taxon>
        <taxon>Coelurosauria</taxon>
        <taxon>Aves</taxon>
        <taxon>Palaeognathae</taxon>
        <taxon>Casuariiformes</taxon>
        <taxon>Dromaiidae</taxon>
        <taxon>Dromaius</taxon>
    </lineage>
</organism>
<dbReference type="Gene3D" id="1.10.1170.10">
    <property type="entry name" value="Inhibitor Of Apoptosis Protein (2mihbC-IAP-1), Chain A"/>
    <property type="match status" value="1"/>
</dbReference>
<name>A0A8C4KM99_DRONO</name>
<dbReference type="GO" id="GO:0016045">
    <property type="term" value="P:detection of bacterium"/>
    <property type="evidence" value="ECO:0007669"/>
    <property type="project" value="TreeGrafter"/>
</dbReference>
<dbReference type="GO" id="GO:0042742">
    <property type="term" value="P:defense response to bacterium"/>
    <property type="evidence" value="ECO:0007669"/>
    <property type="project" value="TreeGrafter"/>
</dbReference>
<keyword evidence="2" id="KW-1185">Reference proteome</keyword>